<dbReference type="EMBL" id="CAJNYD010002553">
    <property type="protein sequence ID" value="CAF3428554.1"/>
    <property type="molecule type" value="Genomic_DNA"/>
</dbReference>
<reference evidence="3" key="1">
    <citation type="submission" date="2021-02" db="EMBL/GenBank/DDBJ databases">
        <authorList>
            <person name="Nowell W R."/>
        </authorList>
    </citation>
    <scope>NUCLEOTIDE SEQUENCE</scope>
</reference>
<dbReference type="AlphaFoldDB" id="A0A820WHX0"/>
<evidence type="ECO:0000313" key="2">
    <source>
        <dbReference type="EMBL" id="CAF3428554.1"/>
    </source>
</evidence>
<evidence type="ECO:0000313" key="3">
    <source>
        <dbReference type="EMBL" id="CAF4514856.1"/>
    </source>
</evidence>
<evidence type="ECO:0000313" key="4">
    <source>
        <dbReference type="Proteomes" id="UP000663851"/>
    </source>
</evidence>
<dbReference type="Proteomes" id="UP000663851">
    <property type="component" value="Unassembled WGS sequence"/>
</dbReference>
<dbReference type="EMBL" id="CAJOBO010004207">
    <property type="protein sequence ID" value="CAF4514856.1"/>
    <property type="molecule type" value="Genomic_DNA"/>
</dbReference>
<gene>
    <name evidence="3" type="ORF">HFQ381_LOCUS28729</name>
    <name evidence="2" type="ORF">LUA448_LOCUS20129</name>
</gene>
<dbReference type="Proteomes" id="UP000663833">
    <property type="component" value="Unassembled WGS sequence"/>
</dbReference>
<protein>
    <submittedName>
        <fullName evidence="3">Uncharacterized protein</fullName>
    </submittedName>
</protein>
<sequence length="355" mass="40507">MSSSSSSARKCPLCFKSILVKNFKRHCNNTHNTIDNEEKYKKLFFKFKGDISKQVRQSPTSETRTSNEPFRSPTTSNEPFTSPTTSNEPFTSPTTSNELLTSPTTSNEPLTSTPSSESITDTSEVPNESSLVPPIVVLKEHETSYYRRSDVEIKNRICGEIQYAAKQAQLAFKIADMAFDETISTRNFLIEATSSIGKLNESLTDLLISCNEELERIPLTSITIEELKSTETFVSRDPSLTKVYNDQELRYLVSQGPYQPILLQYPINQAFRLIHDTCHFNPIWYKEFPLIEYSIITDSIYCFCCRLFGSGPGTERLKNGWTSSGMKTWNKMKGFINNLFKKCFHESLTHFFYCS</sequence>
<evidence type="ECO:0000256" key="1">
    <source>
        <dbReference type="SAM" id="MobiDB-lite"/>
    </source>
</evidence>
<organism evidence="3 4">
    <name type="scientific">Rotaria socialis</name>
    <dbReference type="NCBI Taxonomy" id="392032"/>
    <lineage>
        <taxon>Eukaryota</taxon>
        <taxon>Metazoa</taxon>
        <taxon>Spiralia</taxon>
        <taxon>Gnathifera</taxon>
        <taxon>Rotifera</taxon>
        <taxon>Eurotatoria</taxon>
        <taxon>Bdelloidea</taxon>
        <taxon>Philodinida</taxon>
        <taxon>Philodinidae</taxon>
        <taxon>Rotaria</taxon>
    </lineage>
</organism>
<name>A0A820WHX0_9BILA</name>
<accession>A0A820WHX0</accession>
<proteinExistence type="predicted"/>
<comment type="caution">
    <text evidence="3">The sequence shown here is derived from an EMBL/GenBank/DDBJ whole genome shotgun (WGS) entry which is preliminary data.</text>
</comment>
<feature type="region of interest" description="Disordered" evidence="1">
    <location>
        <begin position="54"/>
        <end position="128"/>
    </location>
</feature>